<dbReference type="Proteomes" id="UP001642409">
    <property type="component" value="Unassembled WGS sequence"/>
</dbReference>
<organism evidence="2">
    <name type="scientific">Hexamita inflata</name>
    <dbReference type="NCBI Taxonomy" id="28002"/>
    <lineage>
        <taxon>Eukaryota</taxon>
        <taxon>Metamonada</taxon>
        <taxon>Diplomonadida</taxon>
        <taxon>Hexamitidae</taxon>
        <taxon>Hexamitinae</taxon>
        <taxon>Hexamita</taxon>
    </lineage>
</organism>
<feature type="compositionally biased region" description="Basic residues" evidence="1">
    <location>
        <begin position="526"/>
        <end position="537"/>
    </location>
</feature>
<proteinExistence type="predicted"/>
<evidence type="ECO:0000313" key="2">
    <source>
        <dbReference type="EMBL" id="CAI9955435.1"/>
    </source>
</evidence>
<comment type="caution">
    <text evidence="2">The sequence shown here is derived from an EMBL/GenBank/DDBJ whole genome shotgun (WGS) entry which is preliminary data.</text>
</comment>
<dbReference type="EMBL" id="CAXDID020000010">
    <property type="protein sequence ID" value="CAL5979119.1"/>
    <property type="molecule type" value="Genomic_DNA"/>
</dbReference>
<evidence type="ECO:0000313" key="4">
    <source>
        <dbReference type="Proteomes" id="UP001642409"/>
    </source>
</evidence>
<gene>
    <name evidence="2" type="ORF">HINF_LOCUS43080</name>
    <name evidence="3" type="ORF">HINF_LOCUS5266</name>
</gene>
<sequence length="537" mass="61985">MLGQLKEEVLRLSKISNQQIIPITTDIETFITLYQNNPQQSAQQLKKILGQSNTFYKLAQTREQLEQFGRIQKILNQFKKDQVFQSEPQESFSVFQSQISPKQVVNTFNHDFVKQQQNSLSKLDDSTQSSKVMSLLQSVDQNPVQQQVKAENLFRQSVQQPDISGLVDNVKLLVNQVSMLQKDQSNQHRENQLLRQQLIELKQTTIDQQQLIDSLSSALKQTSDTSANRYTQLKNLFKTFSVQSEFKDNIIILLQKEFEEVKQIFTVNTSELEGQTRRDRITNKLLETDTEFTQMNEKMIKSVNEENGDIDAQIKKMEAEIEAKQKMMLKTQKTTENTEHRKHKAKNEQGKEKIKWEEEEDVKIEPKMAEKVHALMTVQPQIQSQIQAQAQQPIESPQVLPQQQVPQQPQVQIQPVIQPSPQVQVSQAIQQPAVVLAQQQLNQPQQQQQQPIAPQVPQVQPQSMTQPSPQILQQPQTVLPQQQQPQLVKPQEIKIEPKIEPVEQPMEQKPSEVQPNEGQQGEVEKKKRRRKTTTTTE</sequence>
<reference evidence="2" key="1">
    <citation type="submission" date="2023-06" db="EMBL/GenBank/DDBJ databases">
        <authorList>
            <person name="Kurt Z."/>
        </authorList>
    </citation>
    <scope>NUCLEOTIDE SEQUENCE</scope>
</reference>
<keyword evidence="4" id="KW-1185">Reference proteome</keyword>
<feature type="compositionally biased region" description="Low complexity" evidence="1">
    <location>
        <begin position="439"/>
        <end position="490"/>
    </location>
</feature>
<dbReference type="EMBL" id="CATOUU010000865">
    <property type="protein sequence ID" value="CAI9955435.1"/>
    <property type="molecule type" value="Genomic_DNA"/>
</dbReference>
<feature type="region of interest" description="Disordered" evidence="1">
    <location>
        <begin position="439"/>
        <end position="537"/>
    </location>
</feature>
<feature type="compositionally biased region" description="Basic and acidic residues" evidence="1">
    <location>
        <begin position="491"/>
        <end position="501"/>
    </location>
</feature>
<dbReference type="AlphaFoldDB" id="A0AA86UEW2"/>
<protein>
    <submittedName>
        <fullName evidence="3">Hypothetical_protein</fullName>
    </submittedName>
</protein>
<evidence type="ECO:0000256" key="1">
    <source>
        <dbReference type="SAM" id="MobiDB-lite"/>
    </source>
</evidence>
<feature type="region of interest" description="Disordered" evidence="1">
    <location>
        <begin position="332"/>
        <end position="353"/>
    </location>
</feature>
<name>A0AA86UEW2_9EUKA</name>
<evidence type="ECO:0000313" key="3">
    <source>
        <dbReference type="EMBL" id="CAL5979119.1"/>
    </source>
</evidence>
<accession>A0AA86UEW2</accession>
<reference evidence="3 4" key="2">
    <citation type="submission" date="2024-07" db="EMBL/GenBank/DDBJ databases">
        <authorList>
            <person name="Akdeniz Z."/>
        </authorList>
    </citation>
    <scope>NUCLEOTIDE SEQUENCE [LARGE SCALE GENOMIC DNA]</scope>
</reference>